<reference evidence="2 3" key="1">
    <citation type="submission" date="2019-03" db="EMBL/GenBank/DDBJ databases">
        <title>Draft genome sequences of novel Actinobacteria.</title>
        <authorList>
            <person name="Sahin N."/>
            <person name="Ay H."/>
            <person name="Saygin H."/>
        </authorList>
    </citation>
    <scope>NUCLEOTIDE SEQUENCE [LARGE SCALE GENOMIC DNA]</scope>
    <source>
        <strain evidence="2 3">JCM 13523</strain>
    </source>
</reference>
<dbReference type="SUPFAM" id="SSF52402">
    <property type="entry name" value="Adenine nucleotide alpha hydrolases-like"/>
    <property type="match status" value="1"/>
</dbReference>
<dbReference type="Pfam" id="PF01507">
    <property type="entry name" value="PAPS_reduct"/>
    <property type="match status" value="1"/>
</dbReference>
<evidence type="ECO:0000313" key="3">
    <source>
        <dbReference type="Proteomes" id="UP000295124"/>
    </source>
</evidence>
<gene>
    <name evidence="2" type="ORF">E1263_05525</name>
</gene>
<keyword evidence="3" id="KW-1185">Reference proteome</keyword>
<accession>A0A4R4ZY08</accession>
<comment type="caution">
    <text evidence="2">The sequence shown here is derived from an EMBL/GenBank/DDBJ whole genome shotgun (WGS) entry which is preliminary data.</text>
</comment>
<dbReference type="Proteomes" id="UP000295124">
    <property type="component" value="Unassembled WGS sequence"/>
</dbReference>
<dbReference type="InterPro" id="IPR014729">
    <property type="entry name" value="Rossmann-like_a/b/a_fold"/>
</dbReference>
<dbReference type="Gene3D" id="3.40.50.620">
    <property type="entry name" value="HUPs"/>
    <property type="match status" value="1"/>
</dbReference>
<dbReference type="RefSeq" id="WP_132166028.1">
    <property type="nucleotide sequence ID" value="NZ_SMKX01000009.1"/>
</dbReference>
<evidence type="ECO:0000259" key="1">
    <source>
        <dbReference type="Pfam" id="PF01507"/>
    </source>
</evidence>
<dbReference type="PANTHER" id="PTHR43196:SF2">
    <property type="entry name" value="PHOSPHOADENOSINE PHOSPHOSULFATE REDUCTASE"/>
    <property type="match status" value="1"/>
</dbReference>
<dbReference type="EMBL" id="SMKX01000009">
    <property type="protein sequence ID" value="TDD62072.1"/>
    <property type="molecule type" value="Genomic_DNA"/>
</dbReference>
<dbReference type="OrthoDB" id="9774475at2"/>
<dbReference type="GO" id="GO:0003824">
    <property type="term" value="F:catalytic activity"/>
    <property type="evidence" value="ECO:0007669"/>
    <property type="project" value="InterPro"/>
</dbReference>
<protein>
    <submittedName>
        <fullName evidence="2">Phosphoadenosine phosphosulfate reductase</fullName>
    </submittedName>
</protein>
<dbReference type="PANTHER" id="PTHR43196">
    <property type="entry name" value="SULFATE ADENYLYLTRANSFERASE SUBUNIT 2"/>
    <property type="match status" value="1"/>
</dbReference>
<name>A0A4R4ZY08_9ACTN</name>
<feature type="domain" description="Phosphoadenosine phosphosulphate reductase" evidence="1">
    <location>
        <begin position="19"/>
        <end position="128"/>
    </location>
</feature>
<evidence type="ECO:0000313" key="2">
    <source>
        <dbReference type="EMBL" id="TDD62072.1"/>
    </source>
</evidence>
<dbReference type="AlphaFoldDB" id="A0A4R4ZY08"/>
<dbReference type="InterPro" id="IPR002500">
    <property type="entry name" value="PAPS_reduct_dom"/>
</dbReference>
<sequence length="283" mass="32581">MSETASNATIDAPKPAVRHVMGISGGKDSSALAIYMRNRIPEMEYFFCDTGSELPETYEYLDRLETALGKPIARLNNDRDFDHWLWVYQGALPSPQMRWCTKTLKIKPLEEWIGDAETLSYVAIRADEHRDGYISHKPNIHAVYPFKEDGIDKEGVMRILDEAGVGLPKYYDWRTRSGCYFCFFQRKAEWVGLADRHPDLFEKAVAYEDKVNYEAQAMEGRQYTWTAKETLRELIGRREEIMEKHKESMEKAASRRKNLPLIDVLGDALDDDDDTAACMVCTL</sequence>
<proteinExistence type="predicted"/>
<organism evidence="2 3">
    <name type="scientific">Kribbella antibiotica</name>
    <dbReference type="NCBI Taxonomy" id="190195"/>
    <lineage>
        <taxon>Bacteria</taxon>
        <taxon>Bacillati</taxon>
        <taxon>Actinomycetota</taxon>
        <taxon>Actinomycetes</taxon>
        <taxon>Propionibacteriales</taxon>
        <taxon>Kribbellaceae</taxon>
        <taxon>Kribbella</taxon>
    </lineage>
</organism>
<dbReference type="InterPro" id="IPR050128">
    <property type="entry name" value="Sulfate_adenylyltrnsfr_sub2"/>
</dbReference>